<evidence type="ECO:0000256" key="3">
    <source>
        <dbReference type="ARBA" id="ARBA00022490"/>
    </source>
</evidence>
<evidence type="ECO:0000256" key="6">
    <source>
        <dbReference type="ARBA" id="ARBA00023069"/>
    </source>
</evidence>
<evidence type="ECO:0000256" key="2">
    <source>
        <dbReference type="ARBA" id="ARBA00007209"/>
    </source>
</evidence>
<dbReference type="GO" id="GO:0015630">
    <property type="term" value="C:microtubule cytoskeleton"/>
    <property type="evidence" value="ECO:0007669"/>
    <property type="project" value="UniProtKB-UniRule"/>
</dbReference>
<accession>A0AAW2HQG8</accession>
<dbReference type="GO" id="GO:0005930">
    <property type="term" value="C:axoneme"/>
    <property type="evidence" value="ECO:0007669"/>
    <property type="project" value="UniProtKB-SubCell"/>
</dbReference>
<evidence type="ECO:0000313" key="12">
    <source>
        <dbReference type="EMBL" id="KAL0272149.1"/>
    </source>
</evidence>
<evidence type="ECO:0000256" key="8">
    <source>
        <dbReference type="ARBA" id="ARBA00023273"/>
    </source>
</evidence>
<dbReference type="GO" id="GO:0060294">
    <property type="term" value="P:cilium movement involved in cell motility"/>
    <property type="evidence" value="ECO:0007669"/>
    <property type="project" value="UniProtKB-UniRule"/>
</dbReference>
<dbReference type="PRINTS" id="PR00511">
    <property type="entry name" value="TEKTIN"/>
</dbReference>
<keyword evidence="7" id="KW-0206">Cytoskeleton</keyword>
<keyword evidence="8 10" id="KW-0966">Cell projection</keyword>
<dbReference type="GO" id="GO:0005634">
    <property type="term" value="C:nucleus"/>
    <property type="evidence" value="ECO:0007669"/>
    <property type="project" value="TreeGrafter"/>
</dbReference>
<reference evidence="12" key="1">
    <citation type="journal article" date="2024" name="Gigascience">
        <title>Chromosome-level genome of the poultry shaft louse Menopon gallinae provides insight into the host-switching and adaptive evolution of parasitic lice.</title>
        <authorList>
            <person name="Xu Y."/>
            <person name="Ma L."/>
            <person name="Liu S."/>
            <person name="Liang Y."/>
            <person name="Liu Q."/>
            <person name="He Z."/>
            <person name="Tian L."/>
            <person name="Duan Y."/>
            <person name="Cai W."/>
            <person name="Li H."/>
            <person name="Song F."/>
        </authorList>
    </citation>
    <scope>NUCLEOTIDE SEQUENCE</scope>
    <source>
        <strain evidence="12">Cailab_2023a</strain>
    </source>
</reference>
<dbReference type="InterPro" id="IPR048256">
    <property type="entry name" value="Tektin-like"/>
</dbReference>
<evidence type="ECO:0000256" key="10">
    <source>
        <dbReference type="RuleBase" id="RU367040"/>
    </source>
</evidence>
<dbReference type="InterPro" id="IPR000435">
    <property type="entry name" value="Tektins"/>
</dbReference>
<dbReference type="AlphaFoldDB" id="A0AAW2HQG8"/>
<evidence type="ECO:0000256" key="7">
    <source>
        <dbReference type="ARBA" id="ARBA00023212"/>
    </source>
</evidence>
<dbReference type="Pfam" id="PF03148">
    <property type="entry name" value="Tektin"/>
    <property type="match status" value="1"/>
</dbReference>
<protein>
    <recommendedName>
        <fullName evidence="10">Tektin</fullName>
    </recommendedName>
</protein>
<dbReference type="PANTHER" id="PTHR19960">
    <property type="entry name" value="TEKTIN"/>
    <property type="match status" value="1"/>
</dbReference>
<evidence type="ECO:0000256" key="1">
    <source>
        <dbReference type="ARBA" id="ARBA00004611"/>
    </source>
</evidence>
<gene>
    <name evidence="12" type="ORF">PYX00_005228</name>
</gene>
<dbReference type="PANTHER" id="PTHR19960:SF25">
    <property type="entry name" value="TEKTIN-1"/>
    <property type="match status" value="1"/>
</dbReference>
<dbReference type="GO" id="GO:0060271">
    <property type="term" value="P:cilium assembly"/>
    <property type="evidence" value="ECO:0007669"/>
    <property type="project" value="UniProtKB-UniRule"/>
</dbReference>
<sequence>MNKAQRPTPNPSKFEPMTSMSEWFDHCQRHCDVTRSQGISAERIVKMCDTMQDNVKEIILKNKRETEMRLGERISDIEQVKIELQGVSKVLQNEHEVMSMLRERIRDGIRMFKEKALAITEKCIAIREGRRGIDRSHDEVERELEIERKKIAVAMESVTKALGECEESMRMLRSALYFVGKDIQEKTGALSIECDCLNIKETSLDLTRYKGEPLDISRISVADWSRHSKDIMKSSWKKIHSARTLQVTINALLKENVETLRKQMAVVNDALQRRITEIKGAKARLQLQHYEMELQEQKMQFDRTAEMITRKVNDLTQTISELETSIREKEAFLALAHTRLEKRASRRGIELVKDQVESNLVKEVFEIKKLINGLEKMLEETKISLRALLKTQLDLEEAINVKTNSLSIDEVDCMAVRQAMEYHDV</sequence>
<keyword evidence="6 10" id="KW-0969">Cilium</keyword>
<evidence type="ECO:0000256" key="11">
    <source>
        <dbReference type="SAM" id="Coils"/>
    </source>
</evidence>
<comment type="caution">
    <text evidence="12">The sequence shown here is derived from an EMBL/GenBank/DDBJ whole genome shotgun (WGS) entry which is preliminary data.</text>
</comment>
<feature type="coiled-coil region" evidence="11">
    <location>
        <begin position="250"/>
        <end position="325"/>
    </location>
</feature>
<evidence type="ECO:0000256" key="9">
    <source>
        <dbReference type="ARBA" id="ARBA00045224"/>
    </source>
</evidence>
<evidence type="ECO:0000256" key="5">
    <source>
        <dbReference type="ARBA" id="ARBA00023054"/>
    </source>
</evidence>
<organism evidence="12">
    <name type="scientific">Menopon gallinae</name>
    <name type="common">poultry shaft louse</name>
    <dbReference type="NCBI Taxonomy" id="328185"/>
    <lineage>
        <taxon>Eukaryota</taxon>
        <taxon>Metazoa</taxon>
        <taxon>Ecdysozoa</taxon>
        <taxon>Arthropoda</taxon>
        <taxon>Hexapoda</taxon>
        <taxon>Insecta</taxon>
        <taxon>Pterygota</taxon>
        <taxon>Neoptera</taxon>
        <taxon>Paraneoptera</taxon>
        <taxon>Psocodea</taxon>
        <taxon>Troctomorpha</taxon>
        <taxon>Phthiraptera</taxon>
        <taxon>Amblycera</taxon>
        <taxon>Menoponidae</taxon>
        <taxon>Menopon</taxon>
    </lineage>
</organism>
<name>A0AAW2HQG8_9NEOP</name>
<comment type="subcellular location">
    <subcellularLocation>
        <location evidence="10">Cytoplasm</location>
        <location evidence="10">Cytoskeleton</location>
        <location evidence="10">Cilium axoneme</location>
    </subcellularLocation>
    <subcellularLocation>
        <location evidence="1">Cytoplasm</location>
        <location evidence="1">Cytoskeleton</location>
        <location evidence="1">Flagellum axoneme</location>
    </subcellularLocation>
</comment>
<comment type="function">
    <text evidence="9">Microtubule inner protein (MIP) part of the dynein-decorated doublet microtubules (DMTs) in cilia and flagellar axoneme. Forms filamentous polymers in the walls of ciliary and flagellar microtubules.</text>
</comment>
<comment type="similarity">
    <text evidence="2 10">Belongs to the tektin family.</text>
</comment>
<keyword evidence="4 10" id="KW-0282">Flagellum</keyword>
<proteinExistence type="inferred from homology"/>
<dbReference type="EMBL" id="JARGDH010000003">
    <property type="protein sequence ID" value="KAL0272149.1"/>
    <property type="molecule type" value="Genomic_DNA"/>
</dbReference>
<evidence type="ECO:0000256" key="4">
    <source>
        <dbReference type="ARBA" id="ARBA00022846"/>
    </source>
</evidence>
<keyword evidence="3" id="KW-0963">Cytoplasm</keyword>
<keyword evidence="5 11" id="KW-0175">Coiled coil</keyword>